<evidence type="ECO:0000259" key="5">
    <source>
        <dbReference type="PROSITE" id="PS50977"/>
    </source>
</evidence>
<protein>
    <submittedName>
        <fullName evidence="6">TetR/AcrR family transcriptional regulator</fullName>
    </submittedName>
</protein>
<dbReference type="InterPro" id="IPR050109">
    <property type="entry name" value="HTH-type_TetR-like_transc_reg"/>
</dbReference>
<comment type="caution">
    <text evidence="6">The sequence shown here is derived from an EMBL/GenBank/DDBJ whole genome shotgun (WGS) entry which is preliminary data.</text>
</comment>
<keyword evidence="3" id="KW-0804">Transcription</keyword>
<dbReference type="EMBL" id="JARAWP010000016">
    <property type="protein sequence ID" value="MDX3021374.1"/>
    <property type="molecule type" value="Genomic_DNA"/>
</dbReference>
<dbReference type="SUPFAM" id="SSF46689">
    <property type="entry name" value="Homeodomain-like"/>
    <property type="match status" value="1"/>
</dbReference>
<keyword evidence="2 4" id="KW-0238">DNA-binding</keyword>
<evidence type="ECO:0000256" key="1">
    <source>
        <dbReference type="ARBA" id="ARBA00023015"/>
    </source>
</evidence>
<gene>
    <name evidence="6" type="ORF">PV399_24550</name>
    <name evidence="7" type="ORF">PV666_26285</name>
</gene>
<dbReference type="InterPro" id="IPR011075">
    <property type="entry name" value="TetR_C"/>
</dbReference>
<dbReference type="GO" id="GO:0003700">
    <property type="term" value="F:DNA-binding transcription factor activity"/>
    <property type="evidence" value="ECO:0007669"/>
    <property type="project" value="TreeGrafter"/>
</dbReference>
<dbReference type="EMBL" id="JARAWC010000018">
    <property type="protein sequence ID" value="MDX2962863.1"/>
    <property type="molecule type" value="Genomic_DNA"/>
</dbReference>
<dbReference type="Pfam" id="PF16859">
    <property type="entry name" value="TetR_C_11"/>
    <property type="match status" value="1"/>
</dbReference>
<keyword evidence="8" id="KW-1185">Reference proteome</keyword>
<dbReference type="Proteomes" id="UP001272987">
    <property type="component" value="Unassembled WGS sequence"/>
</dbReference>
<dbReference type="SUPFAM" id="SSF48498">
    <property type="entry name" value="Tetracyclin repressor-like, C-terminal domain"/>
    <property type="match status" value="1"/>
</dbReference>
<dbReference type="InterPro" id="IPR036271">
    <property type="entry name" value="Tet_transcr_reg_TetR-rel_C_sf"/>
</dbReference>
<dbReference type="RefSeq" id="WP_010356161.1">
    <property type="nucleotide sequence ID" value="NZ_BCML01000004.1"/>
</dbReference>
<evidence type="ECO:0000256" key="4">
    <source>
        <dbReference type="PROSITE-ProRule" id="PRU00335"/>
    </source>
</evidence>
<evidence type="ECO:0000256" key="3">
    <source>
        <dbReference type="ARBA" id="ARBA00023163"/>
    </source>
</evidence>
<dbReference type="Proteomes" id="UP001282288">
    <property type="component" value="Unassembled WGS sequence"/>
</dbReference>
<dbReference type="InterPro" id="IPR009057">
    <property type="entry name" value="Homeodomain-like_sf"/>
</dbReference>
<organism evidence="6 9">
    <name type="scientific">Streptomyces acidiscabies</name>
    <dbReference type="NCBI Taxonomy" id="42234"/>
    <lineage>
        <taxon>Bacteria</taxon>
        <taxon>Bacillati</taxon>
        <taxon>Actinomycetota</taxon>
        <taxon>Actinomycetes</taxon>
        <taxon>Kitasatosporales</taxon>
        <taxon>Streptomycetaceae</taxon>
        <taxon>Streptomyces</taxon>
    </lineage>
</organism>
<dbReference type="PANTHER" id="PTHR30055:SF149">
    <property type="entry name" value="TETR-FAMILY TRANSCRIPTIONAL REGULATOR"/>
    <property type="match status" value="1"/>
</dbReference>
<dbReference type="GO" id="GO:0000976">
    <property type="term" value="F:transcription cis-regulatory region binding"/>
    <property type="evidence" value="ECO:0007669"/>
    <property type="project" value="TreeGrafter"/>
</dbReference>
<dbReference type="Gene3D" id="1.10.10.60">
    <property type="entry name" value="Homeodomain-like"/>
    <property type="match status" value="1"/>
</dbReference>
<name>A0AAP6BDQ2_9ACTN</name>
<dbReference type="GeneID" id="69808707"/>
<feature type="DNA-binding region" description="H-T-H motif" evidence="4">
    <location>
        <begin position="42"/>
        <end position="61"/>
    </location>
</feature>
<dbReference type="PROSITE" id="PS50977">
    <property type="entry name" value="HTH_TETR_2"/>
    <property type="match status" value="1"/>
</dbReference>
<accession>A0AAP6BDQ2</accession>
<dbReference type="Gene3D" id="1.10.357.10">
    <property type="entry name" value="Tetracycline Repressor, domain 2"/>
    <property type="match status" value="1"/>
</dbReference>
<dbReference type="InterPro" id="IPR001647">
    <property type="entry name" value="HTH_TetR"/>
</dbReference>
<feature type="domain" description="HTH tetR-type" evidence="5">
    <location>
        <begin position="19"/>
        <end position="79"/>
    </location>
</feature>
<keyword evidence="1" id="KW-0805">Transcription regulation</keyword>
<dbReference type="PANTHER" id="PTHR30055">
    <property type="entry name" value="HTH-TYPE TRANSCRIPTIONAL REGULATOR RUTR"/>
    <property type="match status" value="1"/>
</dbReference>
<evidence type="ECO:0000313" key="7">
    <source>
        <dbReference type="EMBL" id="MDX3021374.1"/>
    </source>
</evidence>
<dbReference type="AlphaFoldDB" id="A0AAP6BDQ2"/>
<proteinExistence type="predicted"/>
<evidence type="ECO:0000313" key="8">
    <source>
        <dbReference type="Proteomes" id="UP001272987"/>
    </source>
</evidence>
<evidence type="ECO:0000256" key="2">
    <source>
        <dbReference type="ARBA" id="ARBA00023125"/>
    </source>
</evidence>
<sequence>MTGHPTTAAQRSRRSRISPEREAELYDAVLDLLREVGYEGLTMEAVATRTRCSKATLYRQWAGKPELVAKALRHQKPVSFDRIDTGSLRGDLMTLVDQLDDHRMAEDTALIRGLSCAVHAYPELRVALRRLLVDPEVSGLDTLLGRAVERGEVHPDTPALAYVAHMMVGALITHSLIEGTPADAAFLRRYIDSALFPALGV</sequence>
<dbReference type="Pfam" id="PF00440">
    <property type="entry name" value="TetR_N"/>
    <property type="match status" value="1"/>
</dbReference>
<evidence type="ECO:0000313" key="6">
    <source>
        <dbReference type="EMBL" id="MDX2962863.1"/>
    </source>
</evidence>
<evidence type="ECO:0000313" key="9">
    <source>
        <dbReference type="Proteomes" id="UP001282288"/>
    </source>
</evidence>
<reference evidence="6 8" key="1">
    <citation type="journal article" date="2023" name="Microb. Genom.">
        <title>Mesoterricola silvestris gen. nov., sp. nov., Mesoterricola sediminis sp. nov., Geothrix oryzae sp. nov., Geothrix edaphica sp. nov., Geothrix rubra sp. nov., and Geothrix limicola sp. nov., six novel members of Acidobacteriota isolated from soils.</title>
        <authorList>
            <person name="Weisberg A.J."/>
            <person name="Pearce E."/>
            <person name="Kramer C.G."/>
            <person name="Chang J.H."/>
            <person name="Clarke C.R."/>
        </authorList>
    </citation>
    <scope>NUCLEOTIDE SEQUENCE</scope>
    <source>
        <strain evidence="7 8">NB05-1H</strain>
        <strain evidence="6">NRRL_B-16521</strain>
    </source>
</reference>